<dbReference type="Pfam" id="PF06050">
    <property type="entry name" value="HGD-D"/>
    <property type="match status" value="1"/>
</dbReference>
<evidence type="ECO:0000313" key="2">
    <source>
        <dbReference type="EMBL" id="MBI2876924.1"/>
    </source>
</evidence>
<gene>
    <name evidence="2" type="ORF">HYY20_08585</name>
</gene>
<dbReference type="Gene3D" id="3.40.50.11900">
    <property type="match status" value="1"/>
</dbReference>
<evidence type="ECO:0000256" key="1">
    <source>
        <dbReference type="ARBA" id="ARBA00005806"/>
    </source>
</evidence>
<dbReference type="Proteomes" id="UP000769766">
    <property type="component" value="Unassembled WGS sequence"/>
</dbReference>
<dbReference type="Gene3D" id="3.40.50.11890">
    <property type="match status" value="1"/>
</dbReference>
<feature type="non-terminal residue" evidence="2">
    <location>
        <position position="1"/>
    </location>
</feature>
<accession>A0A932CPI7</accession>
<dbReference type="PANTHER" id="PTHR30548">
    <property type="entry name" value="2-HYDROXYGLUTARYL-COA DEHYDRATASE, D-COMPONENT-RELATED"/>
    <property type="match status" value="1"/>
</dbReference>
<dbReference type="AlphaFoldDB" id="A0A932CPI7"/>
<dbReference type="InterPro" id="IPR010327">
    <property type="entry name" value="FldB/FldC_alpha/beta"/>
</dbReference>
<protein>
    <submittedName>
        <fullName evidence="2">2-hydroxyacyl-CoA dehydratase</fullName>
    </submittedName>
</protein>
<reference evidence="2" key="1">
    <citation type="submission" date="2020-07" db="EMBL/GenBank/DDBJ databases">
        <title>Huge and variable diversity of episymbiotic CPR bacteria and DPANN archaea in groundwater ecosystems.</title>
        <authorList>
            <person name="He C.Y."/>
            <person name="Keren R."/>
            <person name="Whittaker M."/>
            <person name="Farag I.F."/>
            <person name="Doudna J."/>
            <person name="Cate J.H.D."/>
            <person name="Banfield J.F."/>
        </authorList>
    </citation>
    <scope>NUCLEOTIDE SEQUENCE</scope>
    <source>
        <strain evidence="2">NC_groundwater_672_Ag_B-0.1um_62_36</strain>
    </source>
</reference>
<comment type="caution">
    <text evidence="2">The sequence shown here is derived from an EMBL/GenBank/DDBJ whole genome shotgun (WGS) entry which is preliminary data.</text>
</comment>
<proteinExistence type="inferred from homology"/>
<organism evidence="2 3">
    <name type="scientific">Tectimicrobiota bacterium</name>
    <dbReference type="NCBI Taxonomy" id="2528274"/>
    <lineage>
        <taxon>Bacteria</taxon>
        <taxon>Pseudomonadati</taxon>
        <taxon>Nitrospinota/Tectimicrobiota group</taxon>
        <taxon>Candidatus Tectimicrobiota</taxon>
    </lineage>
</organism>
<name>A0A932CPI7_UNCTE</name>
<dbReference type="PANTHER" id="PTHR30548:SF2">
    <property type="entry name" value="2-HYDROXYACYL-COA DEHYDRATASE,D-COMPONENT"/>
    <property type="match status" value="1"/>
</dbReference>
<evidence type="ECO:0000313" key="3">
    <source>
        <dbReference type="Proteomes" id="UP000769766"/>
    </source>
</evidence>
<sequence>NAWIGETFPGEVLELFDLVPVHIEGLVMFLTFEGLGKEIFEAGQKYTLSRDLCIFQTGCIQAIYEGNFPDPQVFLRTNVLCDGREKVLQLASHVYQKPYLYIDMPNHYTPGTVDYVARQWEGLFRELSEMFGVQPTDSRIEEVFALSNRIRENLIEINQLRKKGSPYPVQSIGMVEPIFANGYLRADGELVRLSEKIVAEMRAHAASASPSSDKIRLLWTIPFLFPAEEFYHWLLEEKKVEIVMEEAAHIYWEPLDPQDPFRSLARKVLGLHWQGPVQRRAQVMLQDAREYQADGVLHFSHWGCRHLIAPSKILQDYFSKEEIPFLDLDVDLGDGSNINWPNLKGQIEAFLEILRRKKGA</sequence>
<dbReference type="EMBL" id="JACPRF010000261">
    <property type="protein sequence ID" value="MBI2876924.1"/>
    <property type="molecule type" value="Genomic_DNA"/>
</dbReference>
<comment type="similarity">
    <text evidence="1">Belongs to the FldB/FldC dehydratase alpha/beta subunit family.</text>
</comment>